<name>A0A2W2D572_9ACTN</name>
<keyword evidence="2 6" id="KW-0808">Transferase</keyword>
<proteinExistence type="predicted"/>
<evidence type="ECO:0000313" key="6">
    <source>
        <dbReference type="EMBL" id="PZF95679.1"/>
    </source>
</evidence>
<evidence type="ECO:0000256" key="3">
    <source>
        <dbReference type="SAM" id="MobiDB-lite"/>
    </source>
</evidence>
<dbReference type="GO" id="GO:1901137">
    <property type="term" value="P:carbohydrate derivative biosynthetic process"/>
    <property type="evidence" value="ECO:0007669"/>
    <property type="project" value="UniProtKB-ARBA"/>
</dbReference>
<dbReference type="SUPFAM" id="SSF53756">
    <property type="entry name" value="UDP-Glycosyltransferase/glycogen phosphorylase"/>
    <property type="match status" value="1"/>
</dbReference>
<dbReference type="OrthoDB" id="5242526at2"/>
<evidence type="ECO:0000313" key="7">
    <source>
        <dbReference type="Proteomes" id="UP000248749"/>
    </source>
</evidence>
<gene>
    <name evidence="6" type="ORF">C1I99_17915</name>
</gene>
<dbReference type="InterPro" id="IPR001296">
    <property type="entry name" value="Glyco_trans_1"/>
</dbReference>
<sequence length="420" mass="43816">MTGGHARAAAPHGRPSSAGARGPGPAPTPDGGAPARRDAGAGTGGRTGGLRIVRLANFVTGRSGGLRTALRHLGEGYAAAGHDPVLVVPGRRDADEHHPWGRVVTLAGPELPRSGGYRLLTDRRRVARALADLAPDRLEVSDRSTLRWTGAWARAHGVPALMVSHESLTGLLGEWGVPDLVRRRLADRLNRGTSRSYDRIICTTGWAAEEFARIGAPRVDLVPLGVDLDTFRPDRADESLRERYADPTEVLLVHCARLSTEKRPELAIDALAVLRRAGVPAALVMAGDGPLRTALARRAAGLPVTFTGFLPDRSAVAALLASADVVLAPGPVETFGLAGLEALACGTPVVVNAASALPEVVGPAGVATYGTAESIARAVSRLLVRPAADRRRAARARAEEFGWPAAVAGFLRAHAAPVAA</sequence>
<dbReference type="Pfam" id="PF00534">
    <property type="entry name" value="Glycos_transf_1"/>
    <property type="match status" value="1"/>
</dbReference>
<dbReference type="GO" id="GO:0016757">
    <property type="term" value="F:glycosyltransferase activity"/>
    <property type="evidence" value="ECO:0007669"/>
    <property type="project" value="UniProtKB-KW"/>
</dbReference>
<feature type="region of interest" description="Disordered" evidence="3">
    <location>
        <begin position="1"/>
        <end position="47"/>
    </location>
</feature>
<reference evidence="6 7" key="1">
    <citation type="submission" date="2018-01" db="EMBL/GenBank/DDBJ databases">
        <title>Draft genome sequence of Salinispora sp. 13K206.</title>
        <authorList>
            <person name="Sahin N."/>
            <person name="Saygin H."/>
            <person name="Ay H."/>
        </authorList>
    </citation>
    <scope>NUCLEOTIDE SEQUENCE [LARGE SCALE GENOMIC DNA]</scope>
    <source>
        <strain evidence="6 7">13K206</strain>
    </source>
</reference>
<evidence type="ECO:0000256" key="1">
    <source>
        <dbReference type="ARBA" id="ARBA00022676"/>
    </source>
</evidence>
<organism evidence="6 7">
    <name type="scientific">Micromonospora deserti</name>
    <dbReference type="NCBI Taxonomy" id="2070366"/>
    <lineage>
        <taxon>Bacteria</taxon>
        <taxon>Bacillati</taxon>
        <taxon>Actinomycetota</taxon>
        <taxon>Actinomycetes</taxon>
        <taxon>Micromonosporales</taxon>
        <taxon>Micromonosporaceae</taxon>
        <taxon>Micromonospora</taxon>
    </lineage>
</organism>
<comment type="caution">
    <text evidence="6">The sequence shown here is derived from an EMBL/GenBank/DDBJ whole genome shotgun (WGS) entry which is preliminary data.</text>
</comment>
<keyword evidence="1" id="KW-0328">Glycosyltransferase</keyword>
<evidence type="ECO:0000259" key="5">
    <source>
        <dbReference type="Pfam" id="PF13579"/>
    </source>
</evidence>
<dbReference type="Gene3D" id="3.40.50.2000">
    <property type="entry name" value="Glycogen Phosphorylase B"/>
    <property type="match status" value="2"/>
</dbReference>
<accession>A0A2W2D572</accession>
<dbReference type="InterPro" id="IPR050194">
    <property type="entry name" value="Glycosyltransferase_grp1"/>
</dbReference>
<dbReference type="PANTHER" id="PTHR45947:SF3">
    <property type="entry name" value="SULFOQUINOVOSYL TRANSFERASE SQD2"/>
    <property type="match status" value="1"/>
</dbReference>
<feature type="domain" description="Glycosyl transferase family 1" evidence="4">
    <location>
        <begin position="246"/>
        <end position="396"/>
    </location>
</feature>
<dbReference type="AlphaFoldDB" id="A0A2W2D572"/>
<protein>
    <submittedName>
        <fullName evidence="6">Glycosyl transferase</fullName>
    </submittedName>
</protein>
<feature type="compositionally biased region" description="Low complexity" evidence="3">
    <location>
        <begin position="1"/>
        <end position="20"/>
    </location>
</feature>
<dbReference type="InterPro" id="IPR028098">
    <property type="entry name" value="Glyco_trans_4-like_N"/>
</dbReference>
<dbReference type="PANTHER" id="PTHR45947">
    <property type="entry name" value="SULFOQUINOVOSYL TRANSFERASE SQD2"/>
    <property type="match status" value="1"/>
</dbReference>
<dbReference type="EMBL" id="POUB01000123">
    <property type="protein sequence ID" value="PZF95679.1"/>
    <property type="molecule type" value="Genomic_DNA"/>
</dbReference>
<dbReference type="Pfam" id="PF13579">
    <property type="entry name" value="Glyco_trans_4_4"/>
    <property type="match status" value="1"/>
</dbReference>
<keyword evidence="7" id="KW-1185">Reference proteome</keyword>
<feature type="domain" description="Glycosyltransferase subfamily 4-like N-terminal" evidence="5">
    <location>
        <begin position="64"/>
        <end position="225"/>
    </location>
</feature>
<evidence type="ECO:0000259" key="4">
    <source>
        <dbReference type="Pfam" id="PF00534"/>
    </source>
</evidence>
<dbReference type="Proteomes" id="UP000248749">
    <property type="component" value="Unassembled WGS sequence"/>
</dbReference>
<evidence type="ECO:0000256" key="2">
    <source>
        <dbReference type="ARBA" id="ARBA00022679"/>
    </source>
</evidence>